<dbReference type="Proteomes" id="UP001054837">
    <property type="component" value="Unassembled WGS sequence"/>
</dbReference>
<evidence type="ECO:0000313" key="1">
    <source>
        <dbReference type="EMBL" id="GIX76526.1"/>
    </source>
</evidence>
<reference evidence="1 2" key="1">
    <citation type="submission" date="2021-06" db="EMBL/GenBank/DDBJ databases">
        <title>Caerostris darwini draft genome.</title>
        <authorList>
            <person name="Kono N."/>
            <person name="Arakawa K."/>
        </authorList>
    </citation>
    <scope>NUCLEOTIDE SEQUENCE [LARGE SCALE GENOMIC DNA]</scope>
</reference>
<dbReference type="EMBL" id="BPLQ01000932">
    <property type="protein sequence ID" value="GIX76526.1"/>
    <property type="molecule type" value="Genomic_DNA"/>
</dbReference>
<comment type="caution">
    <text evidence="1">The sequence shown here is derived from an EMBL/GenBank/DDBJ whole genome shotgun (WGS) entry which is preliminary data.</text>
</comment>
<dbReference type="AlphaFoldDB" id="A0AAV4MYQ8"/>
<gene>
    <name evidence="1" type="ORF">CDAR_182051</name>
</gene>
<sequence length="112" mass="12935">MKEGKERGKAAGVQRSRHPYMPKKHVICREAYTKTRVNSRLIHHSGRFLMSWKSAGQFRTQKGGQRRFGGGWNIEEGGACEMMWVPTKWNCFRYGVAHYVTVAHEKVLIIIT</sequence>
<evidence type="ECO:0000313" key="2">
    <source>
        <dbReference type="Proteomes" id="UP001054837"/>
    </source>
</evidence>
<keyword evidence="2" id="KW-1185">Reference proteome</keyword>
<organism evidence="1 2">
    <name type="scientific">Caerostris darwini</name>
    <dbReference type="NCBI Taxonomy" id="1538125"/>
    <lineage>
        <taxon>Eukaryota</taxon>
        <taxon>Metazoa</taxon>
        <taxon>Ecdysozoa</taxon>
        <taxon>Arthropoda</taxon>
        <taxon>Chelicerata</taxon>
        <taxon>Arachnida</taxon>
        <taxon>Araneae</taxon>
        <taxon>Araneomorphae</taxon>
        <taxon>Entelegynae</taxon>
        <taxon>Araneoidea</taxon>
        <taxon>Araneidae</taxon>
        <taxon>Caerostris</taxon>
    </lineage>
</organism>
<proteinExistence type="predicted"/>
<name>A0AAV4MYQ8_9ARAC</name>
<protein>
    <submittedName>
        <fullName evidence="1">Uncharacterized protein</fullName>
    </submittedName>
</protein>
<accession>A0AAV4MYQ8</accession>